<proteinExistence type="predicted"/>
<evidence type="ECO:0000313" key="2">
    <source>
        <dbReference type="Proteomes" id="UP001431783"/>
    </source>
</evidence>
<gene>
    <name evidence="1" type="ORF">WA026_010483</name>
</gene>
<reference evidence="1 2" key="1">
    <citation type="submission" date="2023-03" db="EMBL/GenBank/DDBJ databases">
        <title>Genome insight into feeding habits of ladybird beetles.</title>
        <authorList>
            <person name="Li H.-S."/>
            <person name="Huang Y.-H."/>
            <person name="Pang H."/>
        </authorList>
    </citation>
    <scope>NUCLEOTIDE SEQUENCE [LARGE SCALE GENOMIC DNA]</scope>
    <source>
        <strain evidence="1">SYSU_2023b</strain>
        <tissue evidence="1">Whole body</tissue>
    </source>
</reference>
<dbReference type="AlphaFoldDB" id="A0AAW1VE58"/>
<dbReference type="Proteomes" id="UP001431783">
    <property type="component" value="Unassembled WGS sequence"/>
</dbReference>
<sequence>MKRQASIQNVCSKKQSVHKSVNEYPGVDYVAKGETANQPDSDRTKIRCSRRIASSDVASTIIVQYPGFEKRHEGPGRAVTEESKCR</sequence>
<comment type="caution">
    <text evidence="1">The sequence shown here is derived from an EMBL/GenBank/DDBJ whole genome shotgun (WGS) entry which is preliminary data.</text>
</comment>
<protein>
    <submittedName>
        <fullName evidence="1">Uncharacterized protein</fullName>
    </submittedName>
</protein>
<organism evidence="1 2">
    <name type="scientific">Henosepilachna vigintioctopunctata</name>
    <dbReference type="NCBI Taxonomy" id="420089"/>
    <lineage>
        <taxon>Eukaryota</taxon>
        <taxon>Metazoa</taxon>
        <taxon>Ecdysozoa</taxon>
        <taxon>Arthropoda</taxon>
        <taxon>Hexapoda</taxon>
        <taxon>Insecta</taxon>
        <taxon>Pterygota</taxon>
        <taxon>Neoptera</taxon>
        <taxon>Endopterygota</taxon>
        <taxon>Coleoptera</taxon>
        <taxon>Polyphaga</taxon>
        <taxon>Cucujiformia</taxon>
        <taxon>Coccinelloidea</taxon>
        <taxon>Coccinellidae</taxon>
        <taxon>Epilachninae</taxon>
        <taxon>Epilachnini</taxon>
        <taxon>Henosepilachna</taxon>
    </lineage>
</organism>
<accession>A0AAW1VE58</accession>
<name>A0AAW1VE58_9CUCU</name>
<evidence type="ECO:0000313" key="1">
    <source>
        <dbReference type="EMBL" id="KAK9890390.1"/>
    </source>
</evidence>
<keyword evidence="2" id="KW-1185">Reference proteome</keyword>
<dbReference type="EMBL" id="JARQZJ010000125">
    <property type="protein sequence ID" value="KAK9890390.1"/>
    <property type="molecule type" value="Genomic_DNA"/>
</dbReference>